<dbReference type="Pfam" id="PF09359">
    <property type="entry name" value="VTC"/>
    <property type="match status" value="1"/>
</dbReference>
<dbReference type="InterPro" id="IPR042267">
    <property type="entry name" value="VTC_sf"/>
</dbReference>
<feature type="domain" description="VTC" evidence="1">
    <location>
        <begin position="23"/>
        <end position="223"/>
    </location>
</feature>
<comment type="caution">
    <text evidence="2">The sequence shown here is derived from an EMBL/GenBank/DDBJ whole genome shotgun (WGS) entry which is preliminary data.</text>
</comment>
<gene>
    <name evidence="2" type="ORF">NC99_06400</name>
</gene>
<evidence type="ECO:0000313" key="2">
    <source>
        <dbReference type="EMBL" id="KOH46501.1"/>
    </source>
</evidence>
<evidence type="ECO:0000313" key="3">
    <source>
        <dbReference type="Proteomes" id="UP000036958"/>
    </source>
</evidence>
<evidence type="ECO:0000259" key="1">
    <source>
        <dbReference type="Pfam" id="PF09359"/>
    </source>
</evidence>
<organism evidence="2 3">
    <name type="scientific">Sunxiuqinia dokdonensis</name>
    <dbReference type="NCBI Taxonomy" id="1409788"/>
    <lineage>
        <taxon>Bacteria</taxon>
        <taxon>Pseudomonadati</taxon>
        <taxon>Bacteroidota</taxon>
        <taxon>Bacteroidia</taxon>
        <taxon>Marinilabiliales</taxon>
        <taxon>Prolixibacteraceae</taxon>
        <taxon>Sunxiuqinia</taxon>
    </lineage>
</organism>
<dbReference type="EMBL" id="LGIA01000025">
    <property type="protein sequence ID" value="KOH46501.1"/>
    <property type="molecule type" value="Genomic_DNA"/>
</dbReference>
<dbReference type="CDD" id="cd07750">
    <property type="entry name" value="PolyPPase_VTC_like"/>
    <property type="match status" value="1"/>
</dbReference>
<sequence length="253" mass="29889">MEVVSRFQAINLDGLSQVRLMERTDQKFVVPLRQLASLLLAVAEHYYILEIDGERMLGYQTHYFDTENDQLYKNHHNGKLNRYKVRKRTYLNSRTSFFEIKFKNNKRKTFKRRIETEQDQTTLDVVERAFVRQHSPIDPADLHFKSMNQFSRITLADKQFTERCTIDVNLQFKSQHLATGLDELAIIEIKQNNHARSSILNRHLNESGFQPTGFSKYCIGRALAENDLKQNAFKPKLKRLNKLTNPLCYHPYY</sequence>
<dbReference type="Proteomes" id="UP000036958">
    <property type="component" value="Unassembled WGS sequence"/>
</dbReference>
<dbReference type="STRING" id="1409788.NC99_06400"/>
<reference evidence="3" key="1">
    <citation type="submission" date="2015-07" db="EMBL/GenBank/DDBJ databases">
        <title>Genome sequencing of Sunxiuqinia dokdonensis strain SK.</title>
        <authorList>
            <person name="Ahn S."/>
            <person name="Kim B.-C."/>
        </authorList>
    </citation>
    <scope>NUCLEOTIDE SEQUENCE [LARGE SCALE GENOMIC DNA]</scope>
    <source>
        <strain evidence="3">SK</strain>
    </source>
</reference>
<dbReference type="InterPro" id="IPR018966">
    <property type="entry name" value="VTC_domain"/>
</dbReference>
<dbReference type="GO" id="GO:0006799">
    <property type="term" value="P:polyphosphate biosynthetic process"/>
    <property type="evidence" value="ECO:0007669"/>
    <property type="project" value="UniProtKB-ARBA"/>
</dbReference>
<keyword evidence="3" id="KW-1185">Reference proteome</keyword>
<protein>
    <recommendedName>
        <fullName evidence="1">VTC domain-containing protein</fullName>
    </recommendedName>
</protein>
<accession>A0A0L8VDG9</accession>
<dbReference type="Gene3D" id="3.20.100.30">
    <property type="entry name" value="VTC, catalytic tunnel domain"/>
    <property type="match status" value="1"/>
</dbReference>
<dbReference type="AlphaFoldDB" id="A0A0L8VDG9"/>
<name>A0A0L8VDG9_9BACT</name>
<proteinExistence type="predicted"/>